<dbReference type="AlphaFoldDB" id="A0A6J4LDJ2"/>
<gene>
    <name evidence="1" type="ORF">AVDCRST_MAG29-1011</name>
</gene>
<proteinExistence type="predicted"/>
<organism evidence="1">
    <name type="scientific">uncultured Nocardioidaceae bacterium</name>
    <dbReference type="NCBI Taxonomy" id="253824"/>
    <lineage>
        <taxon>Bacteria</taxon>
        <taxon>Bacillati</taxon>
        <taxon>Actinomycetota</taxon>
        <taxon>Actinomycetes</taxon>
        <taxon>Propionibacteriales</taxon>
        <taxon>Nocardioidaceae</taxon>
        <taxon>environmental samples</taxon>
    </lineage>
</organism>
<protein>
    <submittedName>
        <fullName evidence="1">Uncharacterized protein</fullName>
    </submittedName>
</protein>
<feature type="non-terminal residue" evidence="1">
    <location>
        <position position="48"/>
    </location>
</feature>
<feature type="non-terminal residue" evidence="1">
    <location>
        <position position="1"/>
    </location>
</feature>
<evidence type="ECO:0000313" key="1">
    <source>
        <dbReference type="EMBL" id="CAA9330363.1"/>
    </source>
</evidence>
<dbReference type="EMBL" id="CADCUG010000054">
    <property type="protein sequence ID" value="CAA9330363.1"/>
    <property type="molecule type" value="Genomic_DNA"/>
</dbReference>
<name>A0A6J4LDJ2_9ACTN</name>
<accession>A0A6J4LDJ2</accession>
<sequence length="48" mass="4882">ASSLRATRALLGMGCAGPAGVRTAGHSRQGCTRNVVVRDQWSAAPVGM</sequence>
<reference evidence="1" key="1">
    <citation type="submission" date="2020-02" db="EMBL/GenBank/DDBJ databases">
        <authorList>
            <person name="Meier V. D."/>
        </authorList>
    </citation>
    <scope>NUCLEOTIDE SEQUENCE</scope>
    <source>
        <strain evidence="1">AVDCRST_MAG29</strain>
    </source>
</reference>